<reference evidence="2 3" key="1">
    <citation type="submission" date="2024-06" db="EMBL/GenBank/DDBJ databases">
        <authorList>
            <person name="Tuo L."/>
        </authorList>
    </citation>
    <scope>NUCLEOTIDE SEQUENCE [LARGE SCALE GENOMIC DNA]</scope>
    <source>
        <strain evidence="2 3">ZMM04-5</strain>
    </source>
</reference>
<protein>
    <submittedName>
        <fullName evidence="2">NAD(P)-binding domain-containing protein</fullName>
    </submittedName>
</protein>
<keyword evidence="1" id="KW-0560">Oxidoreductase</keyword>
<organism evidence="2 3">
    <name type="scientific">Mesorhizobium marinum</name>
    <dbReference type="NCBI Taxonomy" id="3228790"/>
    <lineage>
        <taxon>Bacteria</taxon>
        <taxon>Pseudomonadati</taxon>
        <taxon>Pseudomonadota</taxon>
        <taxon>Alphaproteobacteria</taxon>
        <taxon>Hyphomicrobiales</taxon>
        <taxon>Phyllobacteriaceae</taxon>
        <taxon>Mesorhizobium</taxon>
    </lineage>
</organism>
<evidence type="ECO:0000313" key="3">
    <source>
        <dbReference type="Proteomes" id="UP001556196"/>
    </source>
</evidence>
<comment type="caution">
    <text evidence="2">The sequence shown here is derived from an EMBL/GenBank/DDBJ whole genome shotgun (WGS) entry which is preliminary data.</text>
</comment>
<dbReference type="RefSeq" id="WP_367722082.1">
    <property type="nucleotide sequence ID" value="NZ_JBFOCI010000001.1"/>
</dbReference>
<dbReference type="InterPro" id="IPR036188">
    <property type="entry name" value="FAD/NAD-bd_sf"/>
</dbReference>
<gene>
    <name evidence="2" type="ORF">ABUE31_03415</name>
</gene>
<dbReference type="Gene3D" id="3.50.50.60">
    <property type="entry name" value="FAD/NAD(P)-binding domain"/>
    <property type="match status" value="2"/>
</dbReference>
<keyword evidence="3" id="KW-1185">Reference proteome</keyword>
<sequence>MPRLAAVIIGAGHSGLAMSRALAGRGIDHLVLERGQAGNSWRTERWDSLRLLTPNWMNGLPGLPYAGGERDAYMSVPELVGNFETCVAANRTPLRTETRVLAVTAGAGYRVQTDQGLLTCDSLFVATGACSLPNVPGFADQLPAHIEQVTPINYRRPAGIGPGAVLVVGASASGLQIARELAMAGRNVILAVSNHLRLPRAYRGADILAWMCNAGVFDTPYDEVDDIERVRRTPSLPLMGSEKRETLDLNVLQDLGVEIVGRLAAVSEGKALFSGSLSNLCALADLKMNRLLDAIDLWIDQRGLQVPDAERLGPTRLPDDPRLSLDLNGIGTVIWATGYRPDHGWLQLPVFDRKGRIRHEGGVVGDGLYVMGLPYLRNRHSTHIAGATADAEALSGHLAERLANRHAA</sequence>
<proteinExistence type="predicted"/>
<dbReference type="Pfam" id="PF13738">
    <property type="entry name" value="Pyr_redox_3"/>
    <property type="match status" value="1"/>
</dbReference>
<dbReference type="EMBL" id="JBFOCI010000001">
    <property type="protein sequence ID" value="MEW9805031.1"/>
    <property type="molecule type" value="Genomic_DNA"/>
</dbReference>
<dbReference type="InterPro" id="IPR050982">
    <property type="entry name" value="Auxin_biosynth/cation_transpt"/>
</dbReference>
<dbReference type="PRINTS" id="PR00411">
    <property type="entry name" value="PNDRDTASEI"/>
</dbReference>
<accession>A0ABV3QVF8</accession>
<dbReference type="SUPFAM" id="SSF51905">
    <property type="entry name" value="FAD/NAD(P)-binding domain"/>
    <property type="match status" value="1"/>
</dbReference>
<dbReference type="Proteomes" id="UP001556196">
    <property type="component" value="Unassembled WGS sequence"/>
</dbReference>
<name>A0ABV3QVF8_9HYPH</name>
<evidence type="ECO:0000313" key="2">
    <source>
        <dbReference type="EMBL" id="MEW9805031.1"/>
    </source>
</evidence>
<dbReference type="PANTHER" id="PTHR43539">
    <property type="entry name" value="FLAVIN-BINDING MONOOXYGENASE-LIKE PROTEIN (AFU_ORTHOLOGUE AFUA_4G09220)"/>
    <property type="match status" value="1"/>
</dbReference>
<dbReference type="PANTHER" id="PTHR43539:SF78">
    <property type="entry name" value="FLAVIN-CONTAINING MONOOXYGENASE"/>
    <property type="match status" value="1"/>
</dbReference>
<evidence type="ECO:0000256" key="1">
    <source>
        <dbReference type="ARBA" id="ARBA00023002"/>
    </source>
</evidence>